<accession>A0A9N8YRZ9</accession>
<dbReference type="EMBL" id="CAJVPV010000138">
    <property type="protein sequence ID" value="CAG8444333.1"/>
    <property type="molecule type" value="Genomic_DNA"/>
</dbReference>
<dbReference type="Proteomes" id="UP000789342">
    <property type="component" value="Unassembled WGS sequence"/>
</dbReference>
<name>A0A9N8YRZ9_9GLOM</name>
<organism evidence="1 2">
    <name type="scientific">Acaulospora morrowiae</name>
    <dbReference type="NCBI Taxonomy" id="94023"/>
    <lineage>
        <taxon>Eukaryota</taxon>
        <taxon>Fungi</taxon>
        <taxon>Fungi incertae sedis</taxon>
        <taxon>Mucoromycota</taxon>
        <taxon>Glomeromycotina</taxon>
        <taxon>Glomeromycetes</taxon>
        <taxon>Diversisporales</taxon>
        <taxon>Acaulosporaceae</taxon>
        <taxon>Acaulospora</taxon>
    </lineage>
</organism>
<evidence type="ECO:0000313" key="2">
    <source>
        <dbReference type="Proteomes" id="UP000789342"/>
    </source>
</evidence>
<reference evidence="1" key="1">
    <citation type="submission" date="2021-06" db="EMBL/GenBank/DDBJ databases">
        <authorList>
            <person name="Kallberg Y."/>
            <person name="Tangrot J."/>
            <person name="Rosling A."/>
        </authorList>
    </citation>
    <scope>NUCLEOTIDE SEQUENCE</scope>
    <source>
        <strain evidence="1">CL551</strain>
    </source>
</reference>
<dbReference type="AlphaFoldDB" id="A0A9N8YRZ9"/>
<proteinExistence type="predicted"/>
<evidence type="ECO:0000313" key="1">
    <source>
        <dbReference type="EMBL" id="CAG8444333.1"/>
    </source>
</evidence>
<sequence length="217" mass="25037">MAGVVITFNVYICRHDLSFPATSIRFNLPLTTSHSTAGGFWNFKFLRRLCPLQRINSTMKFLLRLICPCTLKIERSAHVQYYASFKFTALPQSATLIPAKPYLIPKKGKQIVETKPTNLKWKYIIKLIRINKYRETNHNMIIQFPYYVPVFPDVQTGKLNPRHPNPHIYTSQGLANGSIRGLDITDISRFCTQPGKDAIFLESSFQDYGETRQTKKF</sequence>
<keyword evidence="2" id="KW-1185">Reference proteome</keyword>
<comment type="caution">
    <text evidence="1">The sequence shown here is derived from an EMBL/GenBank/DDBJ whole genome shotgun (WGS) entry which is preliminary data.</text>
</comment>
<gene>
    <name evidence="1" type="ORF">AMORRO_LOCUS509</name>
</gene>
<protein>
    <submittedName>
        <fullName evidence="1">2390_t:CDS:1</fullName>
    </submittedName>
</protein>